<dbReference type="InterPro" id="IPR044819">
    <property type="entry name" value="OBL-like"/>
</dbReference>
<accession>A0AAE3ZGF9</accession>
<dbReference type="GO" id="GO:0006629">
    <property type="term" value="P:lipid metabolic process"/>
    <property type="evidence" value="ECO:0007669"/>
    <property type="project" value="InterPro"/>
</dbReference>
<dbReference type="AlphaFoldDB" id="A0AAE3ZGF9"/>
<dbReference type="InterPro" id="IPR002921">
    <property type="entry name" value="Fungal_lipase-type"/>
</dbReference>
<dbReference type="PANTHER" id="PTHR46086">
    <property type="entry name" value="ALPHA/BETA-HYDROLASES SUPERFAMILY PROTEIN"/>
    <property type="match status" value="1"/>
</dbReference>
<dbReference type="SUPFAM" id="SSF53474">
    <property type="entry name" value="alpha/beta-Hydrolases"/>
    <property type="match status" value="1"/>
</dbReference>
<evidence type="ECO:0000313" key="3">
    <source>
        <dbReference type="Proteomes" id="UP001180845"/>
    </source>
</evidence>
<dbReference type="GO" id="GO:0004806">
    <property type="term" value="F:triacylglycerol lipase activity"/>
    <property type="evidence" value="ECO:0007669"/>
    <property type="project" value="UniProtKB-EC"/>
</dbReference>
<comment type="caution">
    <text evidence="2">The sequence shown here is derived from an EMBL/GenBank/DDBJ whole genome shotgun (WGS) entry which is preliminary data.</text>
</comment>
<name>A0AAE3ZGF9_9ACTN</name>
<dbReference type="Gene3D" id="3.40.50.1820">
    <property type="entry name" value="alpha/beta hydrolase"/>
    <property type="match status" value="1"/>
</dbReference>
<dbReference type="EC" id="3.1.1.3" evidence="2"/>
<keyword evidence="2" id="KW-0378">Hydrolase</keyword>
<dbReference type="Pfam" id="PF01764">
    <property type="entry name" value="Lipase_3"/>
    <property type="match status" value="1"/>
</dbReference>
<organism evidence="2 3">
    <name type="scientific">Haloactinomyces albus</name>
    <dbReference type="NCBI Taxonomy" id="1352928"/>
    <lineage>
        <taxon>Bacteria</taxon>
        <taxon>Bacillati</taxon>
        <taxon>Actinomycetota</taxon>
        <taxon>Actinomycetes</taxon>
        <taxon>Actinopolysporales</taxon>
        <taxon>Actinopolysporaceae</taxon>
        <taxon>Haloactinomyces</taxon>
    </lineage>
</organism>
<sequence length="279" mass="31402">MAVSPIDHLTTDYQIQHAYWLCMASKLAYSDEPEIAAEIQEWGFDRFRFFRSKHEMPFPIQDTQAFTIASDNMIITAFRGTEPTNIADWLSDANTPAAPGPSGRGMIHVGFDHALTSVYPEVRDCIKEFRTNEQSLWFTGHSLGGALAMLAAARLYFEDASLLSNGVYTFGQPRTCDRTMADAYDEAFKSRHFRFVNNNDIVPQVPPEPVFQHVETERYLDSDGNLREDTSFFGNAMDRFKGAAGDALTLSPDLNNLGPDTLSDHFINNYVTNMEKNVT</sequence>
<dbReference type="Proteomes" id="UP001180845">
    <property type="component" value="Unassembled WGS sequence"/>
</dbReference>
<dbReference type="EMBL" id="JAVDXW010000001">
    <property type="protein sequence ID" value="MDR7303600.1"/>
    <property type="molecule type" value="Genomic_DNA"/>
</dbReference>
<dbReference type="CDD" id="cd00519">
    <property type="entry name" value="Lipase_3"/>
    <property type="match status" value="1"/>
</dbReference>
<dbReference type="PANTHER" id="PTHR46086:SF3">
    <property type="entry name" value="TRIACYLGLYCEROL LIPASE OBL1"/>
    <property type="match status" value="1"/>
</dbReference>
<evidence type="ECO:0000259" key="1">
    <source>
        <dbReference type="Pfam" id="PF01764"/>
    </source>
</evidence>
<protein>
    <submittedName>
        <fullName evidence="2">Triacylglycerol lipase</fullName>
        <ecNumber evidence="2">3.1.1.3</ecNumber>
    </submittedName>
</protein>
<dbReference type="RefSeq" id="WP_310276018.1">
    <property type="nucleotide sequence ID" value="NZ_JAVDXW010000001.1"/>
</dbReference>
<proteinExistence type="predicted"/>
<keyword evidence="3" id="KW-1185">Reference proteome</keyword>
<dbReference type="InterPro" id="IPR029058">
    <property type="entry name" value="AB_hydrolase_fold"/>
</dbReference>
<feature type="domain" description="Fungal lipase-type" evidence="1">
    <location>
        <begin position="77"/>
        <end position="208"/>
    </location>
</feature>
<evidence type="ECO:0000313" key="2">
    <source>
        <dbReference type="EMBL" id="MDR7303600.1"/>
    </source>
</evidence>
<reference evidence="2" key="1">
    <citation type="submission" date="2023-07" db="EMBL/GenBank/DDBJ databases">
        <title>Sequencing the genomes of 1000 actinobacteria strains.</title>
        <authorList>
            <person name="Klenk H.-P."/>
        </authorList>
    </citation>
    <scope>NUCLEOTIDE SEQUENCE</scope>
    <source>
        <strain evidence="2">DSM 45977</strain>
    </source>
</reference>
<gene>
    <name evidence="2" type="ORF">JOF55_003781</name>
</gene>